<keyword evidence="3" id="KW-1185">Reference proteome</keyword>
<reference evidence="2" key="1">
    <citation type="submission" date="2023-03" db="EMBL/GenBank/DDBJ databases">
        <title>Massive genome expansion in bonnet fungi (Mycena s.s.) driven by repeated elements and novel gene families across ecological guilds.</title>
        <authorList>
            <consortium name="Lawrence Berkeley National Laboratory"/>
            <person name="Harder C.B."/>
            <person name="Miyauchi S."/>
            <person name="Viragh M."/>
            <person name="Kuo A."/>
            <person name="Thoen E."/>
            <person name="Andreopoulos B."/>
            <person name="Lu D."/>
            <person name="Skrede I."/>
            <person name="Drula E."/>
            <person name="Henrissat B."/>
            <person name="Morin E."/>
            <person name="Kohler A."/>
            <person name="Barry K."/>
            <person name="LaButti K."/>
            <person name="Morin E."/>
            <person name="Salamov A."/>
            <person name="Lipzen A."/>
            <person name="Mereny Z."/>
            <person name="Hegedus B."/>
            <person name="Baldrian P."/>
            <person name="Stursova M."/>
            <person name="Weitz H."/>
            <person name="Taylor A."/>
            <person name="Grigoriev I.V."/>
            <person name="Nagy L.G."/>
            <person name="Martin F."/>
            <person name="Kauserud H."/>
        </authorList>
    </citation>
    <scope>NUCLEOTIDE SEQUENCE</scope>
    <source>
        <strain evidence="2">CBHHK067</strain>
    </source>
</reference>
<dbReference type="AlphaFoldDB" id="A0AAD7GWN0"/>
<evidence type="ECO:0000256" key="1">
    <source>
        <dbReference type="SAM" id="MobiDB-lite"/>
    </source>
</evidence>
<dbReference type="Proteomes" id="UP001221757">
    <property type="component" value="Unassembled WGS sequence"/>
</dbReference>
<comment type="caution">
    <text evidence="2">The sequence shown here is derived from an EMBL/GenBank/DDBJ whole genome shotgun (WGS) entry which is preliminary data.</text>
</comment>
<evidence type="ECO:0000313" key="2">
    <source>
        <dbReference type="EMBL" id="KAJ7706703.1"/>
    </source>
</evidence>
<protein>
    <submittedName>
        <fullName evidence="2">Uncharacterized protein</fullName>
    </submittedName>
</protein>
<name>A0AAD7GWN0_MYCRO</name>
<sequence>MNVLIPLIPRHSLLNGAARPRAPISARPLLCPSDPPPLIPRHPLLNGAARPHWQRMTRPLCLPIPHWQRMTRPLPPELTRKLRIPSFLAPVYPKNRNRARARSRTRSHPHRPSVSTSTFPSPHPASPITQPCSAAHDASPLPPHSALAAHDASPASCLLPPELTRKLIPHLLIRSSLVPVYPKNRKTRAREVTRPPIQFLAFRTGAVLVYVAYVLDDVCRARVIAQRIVSVVDIDRLPTPPALCLHVSMLSVFVSVARSDIQYDIQFPLLS</sequence>
<gene>
    <name evidence="2" type="ORF">B0H17DRAFT_569124</name>
</gene>
<proteinExistence type="predicted"/>
<evidence type="ECO:0000313" key="3">
    <source>
        <dbReference type="Proteomes" id="UP001221757"/>
    </source>
</evidence>
<feature type="region of interest" description="Disordered" evidence="1">
    <location>
        <begin position="93"/>
        <end position="146"/>
    </location>
</feature>
<dbReference type="EMBL" id="JARKIE010000006">
    <property type="protein sequence ID" value="KAJ7706703.1"/>
    <property type="molecule type" value="Genomic_DNA"/>
</dbReference>
<accession>A0AAD7GWN0</accession>
<feature type="compositionally biased region" description="Basic residues" evidence="1">
    <location>
        <begin position="95"/>
        <end position="111"/>
    </location>
</feature>
<organism evidence="2 3">
    <name type="scientific">Mycena rosella</name>
    <name type="common">Pink bonnet</name>
    <name type="synonym">Agaricus rosellus</name>
    <dbReference type="NCBI Taxonomy" id="1033263"/>
    <lineage>
        <taxon>Eukaryota</taxon>
        <taxon>Fungi</taxon>
        <taxon>Dikarya</taxon>
        <taxon>Basidiomycota</taxon>
        <taxon>Agaricomycotina</taxon>
        <taxon>Agaricomycetes</taxon>
        <taxon>Agaricomycetidae</taxon>
        <taxon>Agaricales</taxon>
        <taxon>Marasmiineae</taxon>
        <taxon>Mycenaceae</taxon>
        <taxon>Mycena</taxon>
    </lineage>
</organism>